<dbReference type="RefSeq" id="XP_008086272.1">
    <property type="nucleotide sequence ID" value="XM_008088081.1"/>
</dbReference>
<accession>S3CKM1</accession>
<keyword evidence="2" id="KW-0812">Transmembrane</keyword>
<name>S3CKM1_GLAL2</name>
<dbReference type="HOGENOM" id="CLU_1722548_0_0_1"/>
<protein>
    <submittedName>
        <fullName evidence="3">Uncharacterized protein</fullName>
    </submittedName>
</protein>
<dbReference type="KEGG" id="glz:GLAREA_02996"/>
<keyword evidence="2" id="KW-1133">Transmembrane helix</keyword>
<gene>
    <name evidence="3" type="ORF">GLAREA_02996</name>
</gene>
<dbReference type="Proteomes" id="UP000016922">
    <property type="component" value="Unassembled WGS sequence"/>
</dbReference>
<dbReference type="EMBL" id="KE145370">
    <property type="protein sequence ID" value="EPE27082.1"/>
    <property type="molecule type" value="Genomic_DNA"/>
</dbReference>
<feature type="region of interest" description="Disordered" evidence="1">
    <location>
        <begin position="91"/>
        <end position="110"/>
    </location>
</feature>
<evidence type="ECO:0000256" key="2">
    <source>
        <dbReference type="SAM" id="Phobius"/>
    </source>
</evidence>
<reference evidence="3 4" key="1">
    <citation type="journal article" date="2013" name="BMC Genomics">
        <title>Genomics-driven discovery of the pneumocandin biosynthetic gene cluster in the fungus Glarea lozoyensis.</title>
        <authorList>
            <person name="Chen L."/>
            <person name="Yue Q."/>
            <person name="Zhang X."/>
            <person name="Xiang M."/>
            <person name="Wang C."/>
            <person name="Li S."/>
            <person name="Che Y."/>
            <person name="Ortiz-Lopez F.J."/>
            <person name="Bills G.F."/>
            <person name="Liu X."/>
            <person name="An Z."/>
        </authorList>
    </citation>
    <scope>NUCLEOTIDE SEQUENCE [LARGE SCALE GENOMIC DNA]</scope>
    <source>
        <strain evidence="4">ATCC 20868 / MF5171</strain>
    </source>
</reference>
<keyword evidence="4" id="KW-1185">Reference proteome</keyword>
<evidence type="ECO:0000313" key="3">
    <source>
        <dbReference type="EMBL" id="EPE27082.1"/>
    </source>
</evidence>
<evidence type="ECO:0000256" key="1">
    <source>
        <dbReference type="SAM" id="MobiDB-lite"/>
    </source>
</evidence>
<dbReference type="AlphaFoldDB" id="S3CKM1"/>
<dbReference type="GeneID" id="19462052"/>
<feature type="transmembrane region" description="Helical" evidence="2">
    <location>
        <begin position="44"/>
        <end position="67"/>
    </location>
</feature>
<sequence length="152" mass="16724">MNEMFLNSIQTGTPHIITPVPNDKLTKIWQKLEGEVKGASNGQIWGAIVGSLVGAAIVCGCMFYMIWKDTRGSHYQEADRTRRDLELGNLQQSDDPLHAKTRSSNITGNKEDEILTLGQEVAGRSSMADSKELDDVKTSVAEPAPAYIPHLR</sequence>
<keyword evidence="2" id="KW-0472">Membrane</keyword>
<proteinExistence type="predicted"/>
<evidence type="ECO:0000313" key="4">
    <source>
        <dbReference type="Proteomes" id="UP000016922"/>
    </source>
</evidence>
<organism evidence="3 4">
    <name type="scientific">Glarea lozoyensis (strain ATCC 20868 / MF5171)</name>
    <dbReference type="NCBI Taxonomy" id="1116229"/>
    <lineage>
        <taxon>Eukaryota</taxon>
        <taxon>Fungi</taxon>
        <taxon>Dikarya</taxon>
        <taxon>Ascomycota</taxon>
        <taxon>Pezizomycotina</taxon>
        <taxon>Leotiomycetes</taxon>
        <taxon>Helotiales</taxon>
        <taxon>Helotiaceae</taxon>
        <taxon>Glarea</taxon>
    </lineage>
</organism>